<organism evidence="2 3">
    <name type="scientific">Fusarium xylarioides</name>
    <dbReference type="NCBI Taxonomy" id="221167"/>
    <lineage>
        <taxon>Eukaryota</taxon>
        <taxon>Fungi</taxon>
        <taxon>Dikarya</taxon>
        <taxon>Ascomycota</taxon>
        <taxon>Pezizomycotina</taxon>
        <taxon>Sordariomycetes</taxon>
        <taxon>Hypocreomycetidae</taxon>
        <taxon>Hypocreales</taxon>
        <taxon>Nectriaceae</taxon>
        <taxon>Fusarium</taxon>
        <taxon>Fusarium fujikuroi species complex</taxon>
    </lineage>
</organism>
<evidence type="ECO:0000313" key="2">
    <source>
        <dbReference type="EMBL" id="KAG5758377.1"/>
    </source>
</evidence>
<keyword evidence="3" id="KW-1185">Reference proteome</keyword>
<evidence type="ECO:0000259" key="1">
    <source>
        <dbReference type="Pfam" id="PF06985"/>
    </source>
</evidence>
<sequence>MDKNIDPPQRFSTVRRELPGCRPWGLNWDNCKVHLVEHDDTLAISFEIQNFSWKKPLEIRDGNLQCNLQELAVLRWIDHSKNVAVSGIQPRDYEVDYASRERYKCLFPHSPAEVHEVLEVGRGMSSEHLRQLGEEAMAKSTVLLCPAAAPCCDSSHDVEEEVHTLAGHWPARQILSAPAIDGFVDILPVMVCENAPDGSGCLPFNWAEPQCSSTRVTIAMPLKDMFWYIGDTGTNSYRGTISGYKIANPDVAIHKSWYHEILHATQPAVLRCRDRASRERPTRLYDAKERVNKCNLGPVDYLALSYCWHEWPVEDALKNKVEELSRKLGIRYFWVDRWCIDQDDAEDKKREIPHMRAYYEGSSGCIVLTKDDMQSFQCLPRHDGAILSAYQQLMMNRDALVSLLHCAWTTRIWTMQEALMSRQVVYAINDQLIDGDYISELMAYIQTFSERYVGDYHNAKWVGGYGCYGWNARLPSVVRPRQFSFRNKPQALTVIRSIFGGERQYEELKAHGGLQMPLEQALVVVEGRNASWKEDHIYGVLGITEGGHKIEAEYGIPWVKMLSKLQAAGMLTERQLASPTVNALPGMSWLPGCGADYGPFTQIERLASFVKSPLIDFSAQGAKVFGVAFDWVEPAIEDWRVYNTHGMTCYIVRGTIKFSTVPGLSALVSGISTQSFTPQRLEGTHVLLSSGLDEDSTDGVVMVVGGNVGSGQVYREDGYVLEFRYWISGDVNQLEGRQWLVGGKPL</sequence>
<feature type="domain" description="Heterokaryon incompatibility" evidence="1">
    <location>
        <begin position="305"/>
        <end position="417"/>
    </location>
</feature>
<dbReference type="Proteomes" id="UP000750502">
    <property type="component" value="Unassembled WGS sequence"/>
</dbReference>
<dbReference type="Pfam" id="PF06985">
    <property type="entry name" value="HET"/>
    <property type="match status" value="1"/>
</dbReference>
<dbReference type="PANTHER" id="PTHR24148">
    <property type="entry name" value="ANKYRIN REPEAT DOMAIN-CONTAINING PROTEIN 39 HOMOLOG-RELATED"/>
    <property type="match status" value="1"/>
</dbReference>
<proteinExistence type="predicted"/>
<dbReference type="AlphaFoldDB" id="A0A9P7HIW7"/>
<dbReference type="InterPro" id="IPR052895">
    <property type="entry name" value="HetReg/Transcr_Mod"/>
</dbReference>
<dbReference type="OrthoDB" id="2157530at2759"/>
<dbReference type="EMBL" id="JADFTT010000839">
    <property type="protein sequence ID" value="KAG5758377.1"/>
    <property type="molecule type" value="Genomic_DNA"/>
</dbReference>
<dbReference type="PANTHER" id="PTHR24148:SF81">
    <property type="entry name" value="HETEROKARYON INCOMPATIBILITY DOMAIN-CONTAINING PROTEIN"/>
    <property type="match status" value="1"/>
</dbReference>
<dbReference type="InterPro" id="IPR010730">
    <property type="entry name" value="HET"/>
</dbReference>
<gene>
    <name evidence="2" type="ORF">H9Q72_013486</name>
</gene>
<reference evidence="2" key="2">
    <citation type="submission" date="2020-10" db="EMBL/GenBank/DDBJ databases">
        <authorList>
            <person name="Peck L.D."/>
            <person name="Nowell R.W."/>
            <person name="Flood J."/>
            <person name="Ryan M.J."/>
            <person name="Barraclough T.G."/>
        </authorList>
    </citation>
    <scope>NUCLEOTIDE SEQUENCE</scope>
    <source>
        <strain evidence="2">IMI 127659i</strain>
    </source>
</reference>
<evidence type="ECO:0000313" key="3">
    <source>
        <dbReference type="Proteomes" id="UP000750502"/>
    </source>
</evidence>
<reference evidence="2" key="1">
    <citation type="journal article" date="2020" name="bioRxiv">
        <title>Historical genomics reveals the evolutionary mechanisms behind multiple outbreaks of the host-specific coffee wilt pathogen Fusarium xylarioides.</title>
        <authorList>
            <person name="Peck D."/>
            <person name="Nowell R.W."/>
            <person name="Flood J."/>
            <person name="Ryan M.J."/>
            <person name="Barraclough T.G."/>
        </authorList>
    </citation>
    <scope>NUCLEOTIDE SEQUENCE</scope>
    <source>
        <strain evidence="2">IMI 127659i</strain>
    </source>
</reference>
<comment type="caution">
    <text evidence="2">The sequence shown here is derived from an EMBL/GenBank/DDBJ whole genome shotgun (WGS) entry which is preliminary data.</text>
</comment>
<name>A0A9P7HIW7_9HYPO</name>
<accession>A0A9P7HIW7</accession>
<protein>
    <recommendedName>
        <fullName evidence="1">Heterokaryon incompatibility domain-containing protein</fullName>
    </recommendedName>
</protein>